<sequence length="79" mass="8987">MGDLQRALSDYNQALKIRPRFFHAHGGRGNVLFARKQYPEAIADFDQAISIRPNDFRNCSNRVAVRVSSGDLEGFIEDF</sequence>
<evidence type="ECO:0000313" key="4">
    <source>
        <dbReference type="EMBL" id="PZD75505.1"/>
    </source>
</evidence>
<dbReference type="Pfam" id="PF13432">
    <property type="entry name" value="TPR_16"/>
    <property type="match status" value="1"/>
</dbReference>
<dbReference type="InterPro" id="IPR050498">
    <property type="entry name" value="Ycf3"/>
</dbReference>
<keyword evidence="1" id="KW-0677">Repeat</keyword>
<evidence type="ECO:0000256" key="1">
    <source>
        <dbReference type="ARBA" id="ARBA00022737"/>
    </source>
</evidence>
<evidence type="ECO:0000256" key="2">
    <source>
        <dbReference type="ARBA" id="ARBA00022803"/>
    </source>
</evidence>
<name>A0A2W1JZ93_9CYAN</name>
<dbReference type="EMBL" id="PQWO01000001">
    <property type="protein sequence ID" value="PZD75505.1"/>
    <property type="molecule type" value="Genomic_DNA"/>
</dbReference>
<proteinExistence type="predicted"/>
<feature type="repeat" description="TPR" evidence="3">
    <location>
        <begin position="22"/>
        <end position="55"/>
    </location>
</feature>
<dbReference type="SMART" id="SM00028">
    <property type="entry name" value="TPR"/>
    <property type="match status" value="1"/>
</dbReference>
<dbReference type="Proteomes" id="UP000248857">
    <property type="component" value="Unassembled WGS sequence"/>
</dbReference>
<gene>
    <name evidence="4" type="ORF">C1752_00168</name>
</gene>
<dbReference type="PANTHER" id="PTHR44858:SF1">
    <property type="entry name" value="UDP-N-ACETYLGLUCOSAMINE--PEPTIDE N-ACETYLGLUCOSAMINYLTRANSFERASE SPINDLY-RELATED"/>
    <property type="match status" value="1"/>
</dbReference>
<dbReference type="Gene3D" id="1.25.40.10">
    <property type="entry name" value="Tetratricopeptide repeat domain"/>
    <property type="match status" value="1"/>
</dbReference>
<dbReference type="InterPro" id="IPR011990">
    <property type="entry name" value="TPR-like_helical_dom_sf"/>
</dbReference>
<protein>
    <submittedName>
        <fullName evidence="4">Uncharacterized protein</fullName>
    </submittedName>
</protein>
<comment type="caution">
    <text evidence="4">The sequence shown here is derived from an EMBL/GenBank/DDBJ whole genome shotgun (WGS) entry which is preliminary data.</text>
</comment>
<dbReference type="SUPFAM" id="SSF48452">
    <property type="entry name" value="TPR-like"/>
    <property type="match status" value="1"/>
</dbReference>
<evidence type="ECO:0000256" key="3">
    <source>
        <dbReference type="PROSITE-ProRule" id="PRU00339"/>
    </source>
</evidence>
<dbReference type="InterPro" id="IPR019734">
    <property type="entry name" value="TPR_rpt"/>
</dbReference>
<accession>A0A2W1JZ93</accession>
<keyword evidence="2 3" id="KW-0802">TPR repeat</keyword>
<dbReference type="PANTHER" id="PTHR44858">
    <property type="entry name" value="TETRATRICOPEPTIDE REPEAT PROTEIN 6"/>
    <property type="match status" value="1"/>
</dbReference>
<evidence type="ECO:0000313" key="5">
    <source>
        <dbReference type="Proteomes" id="UP000248857"/>
    </source>
</evidence>
<dbReference type="OrthoDB" id="508486at2"/>
<reference evidence="4 5" key="1">
    <citation type="journal article" date="2018" name="Sci. Rep.">
        <title>A novel species of the marine cyanobacterium Acaryochloris with a unique pigment content and lifestyle.</title>
        <authorList>
            <person name="Partensky F."/>
            <person name="Six C."/>
            <person name="Ratin M."/>
            <person name="Garczarek L."/>
            <person name="Vaulot D."/>
            <person name="Probert I."/>
            <person name="Calteau A."/>
            <person name="Gourvil P."/>
            <person name="Marie D."/>
            <person name="Grebert T."/>
            <person name="Bouchier C."/>
            <person name="Le Panse S."/>
            <person name="Gachenot M."/>
            <person name="Rodriguez F."/>
            <person name="Garrido J.L."/>
        </authorList>
    </citation>
    <scope>NUCLEOTIDE SEQUENCE [LARGE SCALE GENOMIC DNA]</scope>
    <source>
        <strain evidence="4 5">RCC1774</strain>
    </source>
</reference>
<dbReference type="AlphaFoldDB" id="A0A2W1JZ93"/>
<keyword evidence="5" id="KW-1185">Reference proteome</keyword>
<dbReference type="PROSITE" id="PS50005">
    <property type="entry name" value="TPR"/>
    <property type="match status" value="1"/>
</dbReference>
<organism evidence="4 5">
    <name type="scientific">Acaryochloris thomasi RCC1774</name>
    <dbReference type="NCBI Taxonomy" id="1764569"/>
    <lineage>
        <taxon>Bacteria</taxon>
        <taxon>Bacillati</taxon>
        <taxon>Cyanobacteriota</taxon>
        <taxon>Cyanophyceae</taxon>
        <taxon>Acaryochloridales</taxon>
        <taxon>Acaryochloridaceae</taxon>
        <taxon>Acaryochloris</taxon>
        <taxon>Acaryochloris thomasi</taxon>
    </lineage>
</organism>